<dbReference type="GO" id="GO:0070847">
    <property type="term" value="C:core mediator complex"/>
    <property type="evidence" value="ECO:0007669"/>
    <property type="project" value="TreeGrafter"/>
</dbReference>
<protein>
    <recommendedName>
        <fullName evidence="9">Mediator complex subunit 17</fullName>
    </recommendedName>
</protein>
<organism evidence="7 8">
    <name type="scientific">Heterostelium pallidum (strain ATCC 26659 / Pp 5 / PN500)</name>
    <name type="common">Cellular slime mold</name>
    <name type="synonym">Polysphondylium pallidum</name>
    <dbReference type="NCBI Taxonomy" id="670386"/>
    <lineage>
        <taxon>Eukaryota</taxon>
        <taxon>Amoebozoa</taxon>
        <taxon>Evosea</taxon>
        <taxon>Eumycetozoa</taxon>
        <taxon>Dictyostelia</taxon>
        <taxon>Acytosteliales</taxon>
        <taxon>Acytosteliaceae</taxon>
        <taxon>Heterostelium</taxon>
    </lineage>
</organism>
<feature type="region of interest" description="Disordered" evidence="6">
    <location>
        <begin position="511"/>
        <end position="552"/>
    </location>
</feature>
<accession>D3AZY5</accession>
<reference evidence="7 8" key="1">
    <citation type="journal article" date="2011" name="Genome Res.">
        <title>Phylogeny-wide analysis of social amoeba genomes highlights ancient origins for complex intercellular communication.</title>
        <authorList>
            <person name="Heidel A.J."/>
            <person name="Lawal H.M."/>
            <person name="Felder M."/>
            <person name="Schilde C."/>
            <person name="Helps N.R."/>
            <person name="Tunggal B."/>
            <person name="Rivero F."/>
            <person name="John U."/>
            <person name="Schleicher M."/>
            <person name="Eichinger L."/>
            <person name="Platzer M."/>
            <person name="Noegel A.A."/>
            <person name="Schaap P."/>
            <person name="Gloeckner G."/>
        </authorList>
    </citation>
    <scope>NUCLEOTIDE SEQUENCE [LARGE SCALE GENOMIC DNA]</scope>
    <source>
        <strain evidence="8">ATCC 26659 / Pp 5 / PN500</strain>
    </source>
</reference>
<comment type="subcellular location">
    <subcellularLocation>
        <location evidence="1">Nucleus</location>
    </subcellularLocation>
</comment>
<dbReference type="PANTHER" id="PTHR13114:SF7">
    <property type="entry name" value="MEDIATOR OF RNA POLYMERASE II TRANSCRIPTION SUBUNIT 17"/>
    <property type="match status" value="1"/>
</dbReference>
<feature type="region of interest" description="Disordered" evidence="6">
    <location>
        <begin position="470"/>
        <end position="495"/>
    </location>
</feature>
<evidence type="ECO:0000256" key="5">
    <source>
        <dbReference type="ARBA" id="ARBA00023242"/>
    </source>
</evidence>
<gene>
    <name evidence="7" type="ORF">PPL_01599</name>
</gene>
<dbReference type="InterPro" id="IPR019313">
    <property type="entry name" value="Mediator_Med17"/>
</dbReference>
<evidence type="ECO:0000256" key="2">
    <source>
        <dbReference type="ARBA" id="ARBA00005635"/>
    </source>
</evidence>
<sequence length="577" mass="65310">MSESSPTINNNNNNNNNNNTELNNNNNGKVNGHSNNNSNALNYGDFKISISIPPDNPPIARVDQNGTEYHSMNRCWRVVIHNSNHNKGINIIDQQQQQQQLLQANPMIEFTDNMNLARIELEQMIFLIDMIKNERHISLSSIDKPQASEQRELNDAVQQISLKQKALSDMGNRLISGAARMKASVATASSWWSDVSTLRSKWRLKGKDSMTMMIPTNKASTKKLSIDYGFYTSGSIVDQTEADLSRGNKGEMNIEFPNLPYPSALNKRLYISVKSRDSKTFSNNSSGQIHRLPVTDHSKSYREFEQLLNRVDTLPLEDARKLSFLKCSNLLNKAHKYQFHSELFDSLNREASIGNTGEIVMLTEKEIRIECGGLNLFIGMVDPKRDEDSESIGGSATADVDEREDRERDLLVLSRCEKDSSSSNNNNNIDGEMTMEQQQQHRLFYFVEQMSNKPTIGSLIDLEEFESELTSSSSSNNNVYQQPQQQNTKKQKHSSTSLINFNDLTINSSIGTTTATTTTNNKNHKHMNGSINNRSLATRSSSSSSSSKKRNTQQYFHPQLIELIKYFQIINREINIL</sequence>
<feature type="compositionally biased region" description="Polar residues" evidence="6">
    <location>
        <begin position="530"/>
        <end position="539"/>
    </location>
</feature>
<dbReference type="AlphaFoldDB" id="D3AZY5"/>
<evidence type="ECO:0008006" key="9">
    <source>
        <dbReference type="Google" id="ProtNLM"/>
    </source>
</evidence>
<dbReference type="GO" id="GO:0003712">
    <property type="term" value="F:transcription coregulator activity"/>
    <property type="evidence" value="ECO:0007669"/>
    <property type="project" value="InterPro"/>
</dbReference>
<dbReference type="PANTHER" id="PTHR13114">
    <property type="entry name" value="MEDIATOR OF RNA POLYMERASE II TRANSCRIPTION SUBUNIT 17"/>
    <property type="match status" value="1"/>
</dbReference>
<evidence type="ECO:0000256" key="4">
    <source>
        <dbReference type="ARBA" id="ARBA00023163"/>
    </source>
</evidence>
<feature type="compositionally biased region" description="Low complexity" evidence="6">
    <location>
        <begin position="471"/>
        <end position="487"/>
    </location>
</feature>
<feature type="region of interest" description="Disordered" evidence="6">
    <location>
        <begin position="1"/>
        <end position="38"/>
    </location>
</feature>
<evidence type="ECO:0000256" key="1">
    <source>
        <dbReference type="ARBA" id="ARBA00004123"/>
    </source>
</evidence>
<dbReference type="RefSeq" id="XP_020436722.1">
    <property type="nucleotide sequence ID" value="XM_020572605.1"/>
</dbReference>
<dbReference type="GeneID" id="31357128"/>
<feature type="compositionally biased region" description="Low complexity" evidence="6">
    <location>
        <begin position="9"/>
        <end position="38"/>
    </location>
</feature>
<keyword evidence="8" id="KW-1185">Reference proteome</keyword>
<comment type="caution">
    <text evidence="7">The sequence shown here is derived from an EMBL/GenBank/DDBJ whole genome shotgun (WGS) entry which is preliminary data.</text>
</comment>
<feature type="region of interest" description="Disordered" evidence="6">
    <location>
        <begin position="385"/>
        <end position="405"/>
    </location>
</feature>
<evidence type="ECO:0000256" key="6">
    <source>
        <dbReference type="SAM" id="MobiDB-lite"/>
    </source>
</evidence>
<evidence type="ECO:0000313" key="8">
    <source>
        <dbReference type="Proteomes" id="UP000001396"/>
    </source>
</evidence>
<dbReference type="GO" id="GO:0006357">
    <property type="term" value="P:regulation of transcription by RNA polymerase II"/>
    <property type="evidence" value="ECO:0007669"/>
    <property type="project" value="InterPro"/>
</dbReference>
<dbReference type="FunCoup" id="D3AZY5">
    <property type="interactions" value="533"/>
</dbReference>
<comment type="similarity">
    <text evidence="2">Belongs to the Mediator complex subunit 17 family.</text>
</comment>
<keyword evidence="4" id="KW-0804">Transcription</keyword>
<keyword evidence="5" id="KW-0539">Nucleus</keyword>
<dbReference type="EMBL" id="ADBJ01000008">
    <property type="protein sequence ID" value="EFA84609.1"/>
    <property type="molecule type" value="Genomic_DNA"/>
</dbReference>
<proteinExistence type="inferred from homology"/>
<name>D3AZY5_HETP5</name>
<evidence type="ECO:0000256" key="3">
    <source>
        <dbReference type="ARBA" id="ARBA00023015"/>
    </source>
</evidence>
<dbReference type="Proteomes" id="UP000001396">
    <property type="component" value="Unassembled WGS sequence"/>
</dbReference>
<dbReference type="GO" id="GO:0016592">
    <property type="term" value="C:mediator complex"/>
    <property type="evidence" value="ECO:0007669"/>
    <property type="project" value="InterPro"/>
</dbReference>
<dbReference type="InParanoid" id="D3AZY5"/>
<evidence type="ECO:0000313" key="7">
    <source>
        <dbReference type="EMBL" id="EFA84609.1"/>
    </source>
</evidence>
<keyword evidence="3" id="KW-0805">Transcription regulation</keyword>
<feature type="compositionally biased region" description="Low complexity" evidence="6">
    <location>
        <begin position="511"/>
        <end position="521"/>
    </location>
</feature>